<evidence type="ECO:0000256" key="2">
    <source>
        <dbReference type="SAM" id="SignalP"/>
    </source>
</evidence>
<dbReference type="InterPro" id="IPR008930">
    <property type="entry name" value="Terpenoid_cyclase/PrenylTrfase"/>
</dbReference>
<keyword evidence="2" id="KW-0732">Signal</keyword>
<protein>
    <submittedName>
        <fullName evidence="5">Carboxypeptidase regulatory-like domain-containing protein</fullName>
    </submittedName>
</protein>
<evidence type="ECO:0000259" key="3">
    <source>
        <dbReference type="SMART" id="SM01359"/>
    </source>
</evidence>
<sequence length="1704" mass="184967">MKLLHRLSLVLIILISPFSSTAFADAKPVAATITVVNEESNIPVSGALLSIVTGSGKPKQVTTDGTGKARLELSPATYQYTVRKEGFAVRKEYLLLEVKPVEVTVPLQREAQVSGRVVTTSGKPVAGVTVTVSGESSAKTGSDGRFLVRGVEEGWQTATIEDKEWIAQRSTPFQVKRGERRELADLKMLHPGRLTVRVVGMHEGRERAITWGSASVYGAGYDSKLLGKNGITFFSRVAPGEVTVDASGSGFAGKEVKVTVAEGEEKSVTVPVKVHPLELSLYEFGEVYLPQSRVKFRLKGVWNPAAQVRVYSVSKDDLVAGRLSLQRPDEIPPASLRQVKKMPVRLNPPSKGSSLTRATVTLPLLPSGAYVVEAQAGSAKVRSAFQVTRLGLVAKVSPTSILLFASDLSTGKALSGVSAAAFPAEGTGKESFLGVTGADGLISIPFAAGELRVVGSSGENLAFLNVAAADLKKKNELAGFLYTERPAYRPGQTVYFKGVLRKRVGDDYALPGVSSVQLKVTDSHEQTVLEREVPLTKTGALAGEFPLAADGALGEYTVTVRSGETEWRTTFDVLEYRKPEFEVKAAPARPYVLSGDPAEFTLVARTYTGGPVAAAPVKYSVYAQQSYRYGEGEEEVDYAADGYADFIHEGETVTDETGKAVITVPTTEAETEMVYRVEMTVTDAASRQITASASIPVVPSLIALDVRAEQYVTSPGVTIPVAFTAKDRDGKPVSTTLVVGAAEERYDGKTGKQTIFPLEPRKLTTDKSGRAVDNFTFPRPGFWRLAALTADSRGRIATGFDTIWVWKQGHSWQSVWRELEMEFDKKSYRIGETAKLLIRTPATGGTLLLTLEGRDVYQRRTIALSGSVELVEIPVTKDFAPLLYVSAVTVHDRRFYSRTASLKVQDQPHSLAVTVEPERPVYAPGDTVNLALSTMGADGKPRPAELSVGVVDESIYAISGEKDVDIHRFFRGSREHLVETFHSFPRVYLGGASKDKAMAPAPEAGGKIKIRKLFKDTSFWNPEVATDSDGKGNVSFRLPDNLTTWCATAIAHTGESAFGTGRGKFISRLDVMARLAPPRFFIQGDELSVPGLVTNMTGEERPVKGRFAATGLTLLAPADFAQAVPAGATARHDLPVRAESPGEAMLRLTADAGDRGDALELTVPVFQKGIDRKIAGNMVVKETSATTSVDLPADALPGSATLDITFAPTLLASLGESIRELVEFPYGCVEQTMSRFLPAVYVRGLATTGRAELPPDLATKLPEVVDSGLRRLYDFQHEDGGWGWWKEDSTSPAMTAYVIYGLSLARKAGVPIRTEAMEKGVAALRKIIVEAGGDLTPYAYRALTLAGARERSVEEMIDREWDRIAPPQRIFYIEALLNLGEGEKAQRLLAELKRSVVREGTAARVKVDDEVSRYSEPWAGSAVEATAALLENMVRISPADPLAPSLAEYLVRKRVGRWWGNTRATALVIKSLADFSGESGSYDGRLLLNDREIERFSVRNGKLAEGRSRIALPMADLIAGTNRLKFERNNASGAAFVAGVLSHRLPLERAAGALGLTVTRTASRLATRKEGESWMVDRLPLKGEALRTGDEVEVELTVANRESLDYVIIEDPLPAGFEVRETSDDGRFAGDDYDGWSTHRERHDEKMAFFITSLPPGEHRFRYLVKPELAGKMVALPAAVWPMYRPELRGESAAWHVTVESGKR</sequence>
<dbReference type="SMART" id="SM01359">
    <property type="entry name" value="A2M_N_2"/>
    <property type="match status" value="1"/>
</dbReference>
<dbReference type="Gene3D" id="2.60.40.1930">
    <property type="match status" value="1"/>
</dbReference>
<dbReference type="Pfam" id="PF01835">
    <property type="entry name" value="MG2"/>
    <property type="match status" value="1"/>
</dbReference>
<dbReference type="Gene3D" id="2.60.40.1120">
    <property type="entry name" value="Carboxypeptidase-like, regulatory domain"/>
    <property type="match status" value="2"/>
</dbReference>
<dbReference type="InterPro" id="IPR013784">
    <property type="entry name" value="Carb-bd-like_fold"/>
</dbReference>
<feature type="chain" id="PRO_5046503887" evidence="2">
    <location>
        <begin position="25"/>
        <end position="1704"/>
    </location>
</feature>
<dbReference type="InterPro" id="IPR051802">
    <property type="entry name" value="YfhM-like"/>
</dbReference>
<dbReference type="Gene3D" id="2.20.130.20">
    <property type="match status" value="1"/>
</dbReference>
<dbReference type="EMBL" id="JAHDYS010000003">
    <property type="protein sequence ID" value="MBT1071106.1"/>
    <property type="molecule type" value="Genomic_DNA"/>
</dbReference>
<name>A0ABS5U620_9BACT</name>
<comment type="caution">
    <text evidence="5">The sequence shown here is derived from an EMBL/GenBank/DDBJ whole genome shotgun (WGS) entry which is preliminary data.</text>
</comment>
<dbReference type="InterPro" id="IPR001599">
    <property type="entry name" value="Macroglobln_a2"/>
</dbReference>
<keyword evidence="6" id="KW-1185">Reference proteome</keyword>
<dbReference type="Pfam" id="PF00207">
    <property type="entry name" value="A2M"/>
    <property type="match status" value="1"/>
</dbReference>
<accession>A0ABS5U620</accession>
<feature type="domain" description="Alpha-2-macroglobulin" evidence="4">
    <location>
        <begin position="1017"/>
        <end position="1107"/>
    </location>
</feature>
<dbReference type="PANTHER" id="PTHR40094">
    <property type="entry name" value="ALPHA-2-MACROGLOBULIN HOMOLOG"/>
    <property type="match status" value="1"/>
</dbReference>
<evidence type="ECO:0000313" key="5">
    <source>
        <dbReference type="EMBL" id="MBT1071106.1"/>
    </source>
</evidence>
<dbReference type="Pfam" id="PF17973">
    <property type="entry name" value="bMG10"/>
    <property type="match status" value="1"/>
</dbReference>
<evidence type="ECO:0000313" key="6">
    <source>
        <dbReference type="Proteomes" id="UP000784128"/>
    </source>
</evidence>
<dbReference type="Gene3D" id="1.50.10.20">
    <property type="match status" value="1"/>
</dbReference>
<gene>
    <name evidence="5" type="ORF">KJB30_04885</name>
</gene>
<dbReference type="SUPFAM" id="SSF48239">
    <property type="entry name" value="Terpenoid cyclases/Protein prenyltransferases"/>
    <property type="match status" value="1"/>
</dbReference>
<dbReference type="Pfam" id="PF07703">
    <property type="entry name" value="A2M_BRD"/>
    <property type="match status" value="1"/>
</dbReference>
<dbReference type="SUPFAM" id="SSF49452">
    <property type="entry name" value="Starch-binding domain-like"/>
    <property type="match status" value="1"/>
</dbReference>
<dbReference type="SMART" id="SM01419">
    <property type="entry name" value="Thiol-ester_cl"/>
    <property type="match status" value="1"/>
</dbReference>
<dbReference type="CDD" id="cd02891">
    <property type="entry name" value="A2M_like"/>
    <property type="match status" value="1"/>
</dbReference>
<reference evidence="5 6" key="1">
    <citation type="submission" date="2021-05" db="EMBL/GenBank/DDBJ databases">
        <title>The draft genome of Geobacter chapellei DSM 13688.</title>
        <authorList>
            <person name="Xu Z."/>
            <person name="Masuda Y."/>
            <person name="Itoh H."/>
            <person name="Senoo K."/>
        </authorList>
    </citation>
    <scope>NUCLEOTIDE SEQUENCE [LARGE SCALE GENOMIC DNA]</scope>
    <source>
        <strain evidence="5 6">DSM 13688</strain>
    </source>
</reference>
<proteinExistence type="inferred from homology"/>
<dbReference type="InterPro" id="IPR011626">
    <property type="entry name" value="Alpha-macroglobulin_TED"/>
</dbReference>
<evidence type="ECO:0000259" key="4">
    <source>
        <dbReference type="SMART" id="SM01360"/>
    </source>
</evidence>
<evidence type="ECO:0000256" key="1">
    <source>
        <dbReference type="ARBA" id="ARBA00010556"/>
    </source>
</evidence>
<dbReference type="InterPro" id="IPR041246">
    <property type="entry name" value="Bact_MG10"/>
</dbReference>
<dbReference type="InterPro" id="IPR002890">
    <property type="entry name" value="MG2"/>
</dbReference>
<organism evidence="5 6">
    <name type="scientific">Pelotalea chapellei</name>
    <dbReference type="NCBI Taxonomy" id="44671"/>
    <lineage>
        <taxon>Bacteria</taxon>
        <taxon>Pseudomonadati</taxon>
        <taxon>Thermodesulfobacteriota</taxon>
        <taxon>Desulfuromonadia</taxon>
        <taxon>Geobacterales</taxon>
        <taxon>Geobacteraceae</taxon>
        <taxon>Pelotalea</taxon>
    </lineage>
</organism>
<feature type="signal peptide" evidence="2">
    <location>
        <begin position="1"/>
        <end position="24"/>
    </location>
</feature>
<feature type="domain" description="Alpha-2-macroglobulin bait region" evidence="3">
    <location>
        <begin position="819"/>
        <end position="958"/>
    </location>
</feature>
<comment type="similarity">
    <text evidence="1">Belongs to the protease inhibitor I39 (alpha-2-macroglobulin) family. Bacterial alpha-2-macroglobulin subfamily.</text>
</comment>
<dbReference type="SMART" id="SM01360">
    <property type="entry name" value="A2M"/>
    <property type="match status" value="1"/>
</dbReference>
<dbReference type="Proteomes" id="UP000784128">
    <property type="component" value="Unassembled WGS sequence"/>
</dbReference>
<dbReference type="Pfam" id="PF13620">
    <property type="entry name" value="CarboxypepD_reg"/>
    <property type="match status" value="2"/>
</dbReference>
<dbReference type="Pfam" id="PF07678">
    <property type="entry name" value="TED_complement"/>
    <property type="match status" value="1"/>
</dbReference>
<dbReference type="PANTHER" id="PTHR40094:SF1">
    <property type="entry name" value="UBIQUITIN DOMAIN-CONTAINING PROTEIN"/>
    <property type="match status" value="1"/>
</dbReference>
<dbReference type="RefSeq" id="WP_214296809.1">
    <property type="nucleotide sequence ID" value="NZ_JAHDYS010000003.1"/>
</dbReference>
<dbReference type="InterPro" id="IPR047565">
    <property type="entry name" value="Alpha-macroglob_thiol-ester_cl"/>
</dbReference>
<dbReference type="InterPro" id="IPR011625">
    <property type="entry name" value="A2M_N_BRD"/>
</dbReference>